<name>A0A9W7YBT6_9FUNG</name>
<keyword evidence="1" id="KW-0472">Membrane</keyword>
<keyword evidence="3" id="KW-1185">Reference proteome</keyword>
<accession>A0A9W7YBT6</accession>
<evidence type="ECO:0000313" key="2">
    <source>
        <dbReference type="EMBL" id="KAJ1735737.1"/>
    </source>
</evidence>
<feature type="transmembrane region" description="Helical" evidence="1">
    <location>
        <begin position="54"/>
        <end position="73"/>
    </location>
</feature>
<organism evidence="2 3">
    <name type="scientific">Coemansia biformis</name>
    <dbReference type="NCBI Taxonomy" id="1286918"/>
    <lineage>
        <taxon>Eukaryota</taxon>
        <taxon>Fungi</taxon>
        <taxon>Fungi incertae sedis</taxon>
        <taxon>Zoopagomycota</taxon>
        <taxon>Kickxellomycotina</taxon>
        <taxon>Kickxellomycetes</taxon>
        <taxon>Kickxellales</taxon>
        <taxon>Kickxellaceae</taxon>
        <taxon>Coemansia</taxon>
    </lineage>
</organism>
<sequence>MSYADYAKQLSRMAWATAAFVHERIAPSSQYLVQQAGAQWRPLQTVLDVSGPTVFAYVVELLLVYLCAYMVILVVRTVSGTLYRFLRFVFGVLVFVTAVALGVYFYLMSTAKGQQIGAYAGGFWADQAAAVLGRLAALGGPQAAGWQAGRAAQWRNQPPPVNFQYQPPGH</sequence>
<keyword evidence="1" id="KW-1133">Transmembrane helix</keyword>
<evidence type="ECO:0000313" key="3">
    <source>
        <dbReference type="Proteomes" id="UP001143981"/>
    </source>
</evidence>
<keyword evidence="1" id="KW-0812">Transmembrane</keyword>
<protein>
    <submittedName>
        <fullName evidence="2">Uncharacterized protein</fullName>
    </submittedName>
</protein>
<proteinExistence type="predicted"/>
<dbReference type="AlphaFoldDB" id="A0A9W7YBT6"/>
<reference evidence="2" key="1">
    <citation type="submission" date="2022-07" db="EMBL/GenBank/DDBJ databases">
        <title>Phylogenomic reconstructions and comparative analyses of Kickxellomycotina fungi.</title>
        <authorList>
            <person name="Reynolds N.K."/>
            <person name="Stajich J.E."/>
            <person name="Barry K."/>
            <person name="Grigoriev I.V."/>
            <person name="Crous P."/>
            <person name="Smith M.E."/>
        </authorList>
    </citation>
    <scope>NUCLEOTIDE SEQUENCE</scope>
    <source>
        <strain evidence="2">BCRC 34381</strain>
    </source>
</reference>
<feature type="transmembrane region" description="Helical" evidence="1">
    <location>
        <begin position="85"/>
        <end position="107"/>
    </location>
</feature>
<gene>
    <name evidence="2" type="ORF">LPJ61_000389</name>
</gene>
<dbReference type="OrthoDB" id="5542259at2759"/>
<dbReference type="Proteomes" id="UP001143981">
    <property type="component" value="Unassembled WGS sequence"/>
</dbReference>
<dbReference type="EMBL" id="JANBOI010000013">
    <property type="protein sequence ID" value="KAJ1735737.1"/>
    <property type="molecule type" value="Genomic_DNA"/>
</dbReference>
<comment type="caution">
    <text evidence="2">The sequence shown here is derived from an EMBL/GenBank/DDBJ whole genome shotgun (WGS) entry which is preliminary data.</text>
</comment>
<evidence type="ECO:0000256" key="1">
    <source>
        <dbReference type="SAM" id="Phobius"/>
    </source>
</evidence>